<proteinExistence type="predicted"/>
<dbReference type="EMBL" id="FUHU01000015">
    <property type="protein sequence ID" value="SJM50888.1"/>
    <property type="molecule type" value="Genomic_DNA"/>
</dbReference>
<dbReference type="Proteomes" id="UP000195787">
    <property type="component" value="Unassembled WGS sequence"/>
</dbReference>
<keyword evidence="2" id="KW-0812">Transmembrane</keyword>
<dbReference type="InterPro" id="IPR043777">
    <property type="entry name" value="DUF5719"/>
</dbReference>
<feature type="compositionally biased region" description="Basic and acidic residues" evidence="1">
    <location>
        <begin position="33"/>
        <end position="53"/>
    </location>
</feature>
<gene>
    <name evidence="3" type="ORF">CZ674_02565</name>
</gene>
<feature type="region of interest" description="Disordered" evidence="1">
    <location>
        <begin position="1"/>
        <end position="53"/>
    </location>
</feature>
<name>A0A1R4F4P1_9MICO</name>
<dbReference type="Pfam" id="PF18986">
    <property type="entry name" value="DUF5719"/>
    <property type="match status" value="1"/>
</dbReference>
<dbReference type="OrthoDB" id="3264966at2"/>
<protein>
    <submittedName>
        <fullName evidence="3">Putative secreted protein</fullName>
    </submittedName>
</protein>
<dbReference type="GeneID" id="303172086"/>
<dbReference type="AlphaFoldDB" id="A0A1R4F4P1"/>
<reference evidence="3 4" key="1">
    <citation type="submission" date="2017-02" db="EMBL/GenBank/DDBJ databases">
        <authorList>
            <person name="Peterson S.W."/>
        </authorList>
    </citation>
    <scope>NUCLEOTIDE SEQUENCE [LARGE SCALE GENOMIC DNA]</scope>
    <source>
        <strain evidence="3 4">LMG 22410</strain>
    </source>
</reference>
<keyword evidence="2" id="KW-1133">Transmembrane helix</keyword>
<evidence type="ECO:0000313" key="4">
    <source>
        <dbReference type="Proteomes" id="UP000195787"/>
    </source>
</evidence>
<sequence>MSDERDAWDEAGAIPVTGEDLEQGRQPSAPSADEPHGQPDKHDQHATLHDDPEELAKLATDTDIASDVTATDAEAQWNADAEARLRANPKTVALWSGRSLLGLVAIGAAVALGVGAVWAAGSGAFAVDREPVNEQITPMAGEQQIVCAPGQLRVQSGEGGSTSIVPVSDANPVVPELEGAETAQLPIGNVEGAELTSVQAPVGDSVLGGMSWTSADDAEIAGLSGAACTSPAASQWLVGGATTTGRSSIIVLANPSEQPTTVRLEVFTTEGPADSAANSAITIEPGTATAIDLASLSVDNASPAVLVRSEGSAVAAFMQHSIIRGLEPGGIDTISGQPAATTDQTFVGVPLSGRTSANVDGDGSDVQSTLRLVAAEDTVVRIEFSSPGTNPTTTEVPLAAGTVIDMDLSALPEGDYTIDIQSDAPVAAGMRSLPADGSVVADFVWLSPSRTIDGEVTVDARPRGHDRELVVYNASDDTQVIEVDGTEHELVAGALFSMELGQDPVVLRGSGIRASVVMTDDGLIAGYSVQPVPPAAAAVTVEY</sequence>
<feature type="transmembrane region" description="Helical" evidence="2">
    <location>
        <begin position="100"/>
        <end position="121"/>
    </location>
</feature>
<organism evidence="3 4">
    <name type="scientific">Agrococcus casei LMG 22410</name>
    <dbReference type="NCBI Taxonomy" id="1255656"/>
    <lineage>
        <taxon>Bacteria</taxon>
        <taxon>Bacillati</taxon>
        <taxon>Actinomycetota</taxon>
        <taxon>Actinomycetes</taxon>
        <taxon>Micrococcales</taxon>
        <taxon>Microbacteriaceae</taxon>
        <taxon>Agrococcus</taxon>
    </lineage>
</organism>
<keyword evidence="4" id="KW-1185">Reference proteome</keyword>
<dbReference type="RefSeq" id="WP_086990974.1">
    <property type="nucleotide sequence ID" value="NZ_FUHU01000015.1"/>
</dbReference>
<evidence type="ECO:0000256" key="1">
    <source>
        <dbReference type="SAM" id="MobiDB-lite"/>
    </source>
</evidence>
<evidence type="ECO:0000313" key="3">
    <source>
        <dbReference type="EMBL" id="SJM50888.1"/>
    </source>
</evidence>
<accession>A0A1R4F4P1</accession>
<keyword evidence="2" id="KW-0472">Membrane</keyword>
<evidence type="ECO:0000256" key="2">
    <source>
        <dbReference type="SAM" id="Phobius"/>
    </source>
</evidence>